<proteinExistence type="inferred from homology"/>
<accession>A0A077JZL1</accession>
<name>A0A077JZL1_PSEAI</name>
<dbReference type="Gene3D" id="2.40.128.150">
    <property type="entry name" value="Cysteine proteinases"/>
    <property type="match status" value="1"/>
</dbReference>
<reference evidence="3" key="2">
    <citation type="submission" date="2020-01" db="EMBL/GenBank/DDBJ databases">
        <title>Bacteria Cultured from War Wounds Associated with the Conflict in Eastern Ukraine.</title>
        <authorList>
            <person name="Snesrud E."/>
            <person name="Galac M.R."/>
            <person name="Mc Gann P."/>
            <person name="Valentine K."/>
            <person name="Viacheslav K."/>
        </authorList>
    </citation>
    <scope>NUCLEOTIDE SEQUENCE</scope>
    <source>
        <strain evidence="3">VNMU148</strain>
    </source>
</reference>
<dbReference type="EMBL" id="CP136986">
    <property type="protein sequence ID" value="WOS77323.1"/>
    <property type="molecule type" value="Genomic_DNA"/>
</dbReference>
<evidence type="ECO:0000313" key="5">
    <source>
        <dbReference type="EMBL" id="WOS77323.1"/>
    </source>
</evidence>
<dbReference type="PANTHER" id="PTHR11786:SF0">
    <property type="entry name" value="ARYLAMINE N-ACETYLTRANSFERASE 4-RELATED"/>
    <property type="match status" value="1"/>
</dbReference>
<dbReference type="GO" id="GO:0016407">
    <property type="term" value="F:acetyltransferase activity"/>
    <property type="evidence" value="ECO:0007669"/>
    <property type="project" value="InterPro"/>
</dbReference>
<reference evidence="5" key="3">
    <citation type="submission" date="2023-06" db="EMBL/GenBank/DDBJ databases">
        <authorList>
            <consortium name="Clinical and Environmental Microbiology Branch: Whole genome sequencing antimicrobial resistance pathogens in the healthcare setting"/>
        </authorList>
    </citation>
    <scope>NUCLEOTIDE SEQUENCE</scope>
    <source>
        <strain evidence="5">2021CK-01020</strain>
    </source>
</reference>
<dbReference type="InterPro" id="IPR038765">
    <property type="entry name" value="Papain-like_cys_pep_sf"/>
</dbReference>
<evidence type="ECO:0000256" key="1">
    <source>
        <dbReference type="ARBA" id="ARBA00006547"/>
    </source>
</evidence>
<evidence type="ECO:0000313" key="3">
    <source>
        <dbReference type="EMBL" id="MZZ12486.1"/>
    </source>
</evidence>
<gene>
    <name evidence="4" type="ORF">CAZ10_02375</name>
    <name evidence="3" type="ORF">GUL26_09515</name>
    <name evidence="5" type="ORF">L4V69_33395</name>
</gene>
<sequence length="279" mass="31191">MTPLTPEQTHAYLHHIGIDDPGPPSLASLDRLIDAHLRRVAFENLDVLLDRPIEIDADKVFAKVVEGSRGGYCFELNSLFARLLLALGYELELLVARVRWGLPEDAPLTQQSHLMLRLYLAEGEFLVDVGFGSANPPRALPLPGDEADAGQVHCVRLVDPHAGLYESAVRGRSGWLPLYRFDLRPQLWIDYIPRNWYTSTHPHSVFRQGLKAAITEGDLRLTLADGLFGQRAGNGETLQRQLRDVEELLDILQTRFRLRLDPASEVPALARRLAGLISA</sequence>
<accession>A0A1S1BVJ6</accession>
<protein>
    <submittedName>
        <fullName evidence="4">Arylamine N-acetyltransferase</fullName>
    </submittedName>
</protein>
<dbReference type="SUPFAM" id="SSF54001">
    <property type="entry name" value="Cysteine proteinases"/>
    <property type="match status" value="1"/>
</dbReference>
<dbReference type="Proteomes" id="UP000194857">
    <property type="component" value="Unassembled WGS sequence"/>
</dbReference>
<evidence type="ECO:0000256" key="2">
    <source>
        <dbReference type="RuleBase" id="RU003452"/>
    </source>
</evidence>
<dbReference type="KEGG" id="paeb:NCGM1900_5565"/>
<dbReference type="EMBL" id="NFFZ01000001">
    <property type="protein sequence ID" value="OTI66153.1"/>
    <property type="molecule type" value="Genomic_DNA"/>
</dbReference>
<dbReference type="Proteomes" id="UP000644192">
    <property type="component" value="Unassembled WGS sequence"/>
</dbReference>
<dbReference type="RefSeq" id="WP_003095340.1">
    <property type="nucleotide sequence ID" value="NZ_AP014622.1"/>
</dbReference>
<reference evidence="5" key="4">
    <citation type="submission" date="2023-10" db="EMBL/GenBank/DDBJ databases">
        <title>Pathogen: clinical or host-associated sample.</title>
        <authorList>
            <person name="Hergert J."/>
            <person name="Casey R."/>
            <person name="Wagner J."/>
            <person name="Young E.L."/>
            <person name="Oakeson K.F."/>
        </authorList>
    </citation>
    <scope>NUCLEOTIDE SEQUENCE</scope>
    <source>
        <strain evidence="5">2021CK-01020</strain>
    </source>
</reference>
<dbReference type="Gene3D" id="3.30.2140.10">
    <property type="entry name" value="Arylamine N-acetyltransferase"/>
    <property type="match status" value="1"/>
</dbReference>
<comment type="similarity">
    <text evidence="1 2">Belongs to the arylamine N-acetyltransferase family.</text>
</comment>
<dbReference type="InterPro" id="IPR001447">
    <property type="entry name" value="Arylamine_N-AcTrfase"/>
</dbReference>
<reference evidence="4 6" key="1">
    <citation type="submission" date="2017-05" db="EMBL/GenBank/DDBJ databases">
        <authorList>
            <person name="Song R."/>
            <person name="Chenine A.L."/>
            <person name="Ruprecht R.M."/>
        </authorList>
    </citation>
    <scope>NUCLEOTIDE SEQUENCE [LARGE SCALE GENOMIC DNA]</scope>
    <source>
        <strain evidence="4 6">S567_C10_BS</strain>
    </source>
</reference>
<dbReference type="PRINTS" id="PR01543">
    <property type="entry name" value="ANATRNSFRASE"/>
</dbReference>
<dbReference type="Pfam" id="PF00797">
    <property type="entry name" value="Acetyltransf_2"/>
    <property type="match status" value="1"/>
</dbReference>
<organism evidence="4 6">
    <name type="scientific">Pseudomonas aeruginosa</name>
    <dbReference type="NCBI Taxonomy" id="287"/>
    <lineage>
        <taxon>Bacteria</taxon>
        <taxon>Pseudomonadati</taxon>
        <taxon>Pseudomonadota</taxon>
        <taxon>Gammaproteobacteria</taxon>
        <taxon>Pseudomonadales</taxon>
        <taxon>Pseudomonadaceae</taxon>
        <taxon>Pseudomonas</taxon>
    </lineage>
</organism>
<evidence type="ECO:0000313" key="6">
    <source>
        <dbReference type="Proteomes" id="UP000194857"/>
    </source>
</evidence>
<dbReference type="AlphaFoldDB" id="A0A077JZL1"/>
<dbReference type="Proteomes" id="UP001297540">
    <property type="component" value="Chromosome"/>
</dbReference>
<dbReference type="PANTHER" id="PTHR11786">
    <property type="entry name" value="N-HYDROXYARYLAMINE O-ACETYLTRANSFERASE"/>
    <property type="match status" value="1"/>
</dbReference>
<dbReference type="EMBL" id="WXZT01000005">
    <property type="protein sequence ID" value="MZZ12486.1"/>
    <property type="molecule type" value="Genomic_DNA"/>
</dbReference>
<keyword evidence="4" id="KW-0808">Transferase</keyword>
<evidence type="ECO:0000313" key="4">
    <source>
        <dbReference type="EMBL" id="OTI66153.1"/>
    </source>
</evidence>